<organism evidence="1 2">
    <name type="scientific">Capnocytophaga gingivalis</name>
    <dbReference type="NCBI Taxonomy" id="1017"/>
    <lineage>
        <taxon>Bacteria</taxon>
        <taxon>Pseudomonadati</taxon>
        <taxon>Bacteroidota</taxon>
        <taxon>Flavobacteriia</taxon>
        <taxon>Flavobacteriales</taxon>
        <taxon>Flavobacteriaceae</taxon>
        <taxon>Capnocytophaga</taxon>
    </lineage>
</organism>
<dbReference type="AlphaFoldDB" id="A0A250FLW7"/>
<evidence type="ECO:0008006" key="3">
    <source>
        <dbReference type="Google" id="ProtNLM"/>
    </source>
</evidence>
<dbReference type="KEGG" id="cgh:CGC50_02685"/>
<proteinExistence type="predicted"/>
<evidence type="ECO:0000313" key="2">
    <source>
        <dbReference type="Proteomes" id="UP000217250"/>
    </source>
</evidence>
<evidence type="ECO:0000313" key="1">
    <source>
        <dbReference type="EMBL" id="ATA86152.1"/>
    </source>
</evidence>
<dbReference type="RefSeq" id="WP_095909567.1">
    <property type="nucleotide sequence ID" value="NZ_CP022386.1"/>
</dbReference>
<dbReference type="EMBL" id="CP022386">
    <property type="protein sequence ID" value="ATA86152.1"/>
    <property type="molecule type" value="Genomic_DNA"/>
</dbReference>
<protein>
    <recommendedName>
        <fullName evidence="3">DUF1963 domain-containing protein</fullName>
    </recommendedName>
</protein>
<accession>A0A250FLW7</accession>
<dbReference type="GeneID" id="84807464"/>
<name>A0A250FLW7_9FLAO</name>
<dbReference type="Proteomes" id="UP000217250">
    <property type="component" value="Chromosome"/>
</dbReference>
<dbReference type="OrthoDB" id="1029961at2"/>
<reference evidence="2" key="1">
    <citation type="submission" date="2017-06" db="EMBL/GenBank/DDBJ databases">
        <title>Capnocytophaga spp. assemblies.</title>
        <authorList>
            <person name="Gulvik C.A."/>
        </authorList>
    </citation>
    <scope>NUCLEOTIDE SEQUENCE [LARGE SCALE GENOMIC DNA]</scope>
    <source>
        <strain evidence="2">H1496</strain>
    </source>
</reference>
<gene>
    <name evidence="1" type="ORF">CGC50_02685</name>
</gene>
<sequence length="182" mass="20843">MTSLYAQCIPYKESIKGRIGGNPPINIETEIPEGYAFYATLVHPEKEDKMLSILISNDFNQLIHHQSYPNILIKVVEHNFSYEGDKYNLSLPQIGKTSSISNYSSDKQKFNLVQVGGTPDFIDDDPVYYEKLLADDYSFYLSIDEEGYDVPSMKMVIFSYGAVYLYKHNKTGEIIAGFWQYT</sequence>